<dbReference type="AlphaFoldDB" id="A0A0A9FSP5"/>
<feature type="region of interest" description="Disordered" evidence="1">
    <location>
        <begin position="1"/>
        <end position="94"/>
    </location>
</feature>
<evidence type="ECO:0000256" key="1">
    <source>
        <dbReference type="SAM" id="MobiDB-lite"/>
    </source>
</evidence>
<feature type="compositionally biased region" description="Polar residues" evidence="1">
    <location>
        <begin position="17"/>
        <end position="27"/>
    </location>
</feature>
<feature type="compositionally biased region" description="Basic and acidic residues" evidence="1">
    <location>
        <begin position="53"/>
        <end position="68"/>
    </location>
</feature>
<feature type="compositionally biased region" description="Polar residues" evidence="1">
    <location>
        <begin position="204"/>
        <end position="214"/>
    </location>
</feature>
<evidence type="ECO:0000313" key="2">
    <source>
        <dbReference type="EMBL" id="JAE15880.1"/>
    </source>
</evidence>
<proteinExistence type="predicted"/>
<sequence>MESNKPVEQNVCKETNKASSNQGSFRDSNVRMHSKERKNGSQNNDMGTTKGLSKHDANLKSASKKDEASPPARPDLQKLIQNAKGARKYSEKPRCHNFKQVDFSVKRDEALDLANKNDGACPTYADMKMGNKGKCARKFSEKLRYGNSNKVDPLVSSHFDEASSHMPELKPSQPTNLAVTSQKHLIAARKRQREDVESLLPSALISSKKPSLTRPTKKQK</sequence>
<name>A0A0A9FSP5_ARUDO</name>
<reference evidence="2" key="2">
    <citation type="journal article" date="2015" name="Data Brief">
        <title>Shoot transcriptome of the giant reed, Arundo donax.</title>
        <authorList>
            <person name="Barrero R.A."/>
            <person name="Guerrero F.D."/>
            <person name="Moolhuijzen P."/>
            <person name="Goolsby J.A."/>
            <person name="Tidwell J."/>
            <person name="Bellgard S.E."/>
            <person name="Bellgard M.I."/>
        </authorList>
    </citation>
    <scope>NUCLEOTIDE SEQUENCE</scope>
    <source>
        <tissue evidence="2">Shoot tissue taken approximately 20 cm above the soil surface</tissue>
    </source>
</reference>
<reference evidence="2" key="1">
    <citation type="submission" date="2014-09" db="EMBL/GenBank/DDBJ databases">
        <authorList>
            <person name="Magalhaes I.L.F."/>
            <person name="Oliveira U."/>
            <person name="Santos F.R."/>
            <person name="Vidigal T.H.D.A."/>
            <person name="Brescovit A.D."/>
            <person name="Santos A.J."/>
        </authorList>
    </citation>
    <scope>NUCLEOTIDE SEQUENCE</scope>
    <source>
        <tissue evidence="2">Shoot tissue taken approximately 20 cm above the soil surface</tissue>
    </source>
</reference>
<organism evidence="2">
    <name type="scientific">Arundo donax</name>
    <name type="common">Giant reed</name>
    <name type="synonym">Donax arundinaceus</name>
    <dbReference type="NCBI Taxonomy" id="35708"/>
    <lineage>
        <taxon>Eukaryota</taxon>
        <taxon>Viridiplantae</taxon>
        <taxon>Streptophyta</taxon>
        <taxon>Embryophyta</taxon>
        <taxon>Tracheophyta</taxon>
        <taxon>Spermatophyta</taxon>
        <taxon>Magnoliopsida</taxon>
        <taxon>Liliopsida</taxon>
        <taxon>Poales</taxon>
        <taxon>Poaceae</taxon>
        <taxon>PACMAD clade</taxon>
        <taxon>Arundinoideae</taxon>
        <taxon>Arundineae</taxon>
        <taxon>Arundo</taxon>
    </lineage>
</organism>
<feature type="compositionally biased region" description="Polar residues" evidence="1">
    <location>
        <begin position="40"/>
        <end position="51"/>
    </location>
</feature>
<protein>
    <submittedName>
        <fullName evidence="2">Uncharacterized protein</fullName>
    </submittedName>
</protein>
<feature type="region of interest" description="Disordered" evidence="1">
    <location>
        <begin position="182"/>
        <end position="220"/>
    </location>
</feature>
<accession>A0A0A9FSP5</accession>
<dbReference type="EMBL" id="GBRH01182016">
    <property type="protein sequence ID" value="JAE15880.1"/>
    <property type="molecule type" value="Transcribed_RNA"/>
</dbReference>